<name>A0A8A4ZG96_9MICO</name>
<evidence type="ECO:0000313" key="3">
    <source>
        <dbReference type="Proteomes" id="UP000663937"/>
    </source>
</evidence>
<sequence>MRLRTGLRVLWRAPDEVQVGTDARWAVRLTGLTPGEVELLLALGGDTDARQLAGRARLLGVPAQRWDALLAELTHAQLTTPPGSQAPASAAQVPARLGPDALTWGRVLHDGDGDALVAGRRARVVGLVGAGRTGLVIAGTLAAAGVGAVLVEDDRPVAPGDLGVGGYATRDLGSPRKAAAARVLRDLAPDVRTNGPERTRPDVMVLVEHGAADALRARVLMSAAVAHLSVVVREADVVVGPLVRPGTSACLRCLDLGRTDLDPRWPALAAQLAGGRSGLAPHEETVLAAAAGALAAGQVLAQLDGTTPGTLGACLEIALPDAIPRLRRWAVHPECGCTGLPLPRDR</sequence>
<evidence type="ECO:0000313" key="2">
    <source>
        <dbReference type="EMBL" id="QTE30019.1"/>
    </source>
</evidence>
<dbReference type="AlphaFoldDB" id="A0A8A4ZG96"/>
<dbReference type="GO" id="GO:0008641">
    <property type="term" value="F:ubiquitin-like modifier activating enzyme activity"/>
    <property type="evidence" value="ECO:0007669"/>
    <property type="project" value="InterPro"/>
</dbReference>
<dbReference type="KEGG" id="psic:J4E96_03055"/>
<dbReference type="GO" id="GO:0016779">
    <property type="term" value="F:nucleotidyltransferase activity"/>
    <property type="evidence" value="ECO:0007669"/>
    <property type="project" value="UniProtKB-KW"/>
</dbReference>
<organism evidence="2 3">
    <name type="scientific">Pengzhenrongella sicca</name>
    <dbReference type="NCBI Taxonomy" id="2819238"/>
    <lineage>
        <taxon>Bacteria</taxon>
        <taxon>Bacillati</taxon>
        <taxon>Actinomycetota</taxon>
        <taxon>Actinomycetes</taxon>
        <taxon>Micrococcales</taxon>
        <taxon>Pengzhenrongella</taxon>
    </lineage>
</organism>
<keyword evidence="2" id="KW-0808">Transferase</keyword>
<keyword evidence="3" id="KW-1185">Reference proteome</keyword>
<proteinExistence type="predicted"/>
<keyword evidence="2" id="KW-0548">Nucleotidyltransferase</keyword>
<dbReference type="SUPFAM" id="SSF69572">
    <property type="entry name" value="Activating enzymes of the ubiquitin-like proteins"/>
    <property type="match status" value="1"/>
</dbReference>
<dbReference type="InterPro" id="IPR035985">
    <property type="entry name" value="Ubiquitin-activating_enz"/>
</dbReference>
<accession>A0A8A4ZG96</accession>
<dbReference type="Gene3D" id="3.40.50.720">
    <property type="entry name" value="NAD(P)-binding Rossmann-like Domain"/>
    <property type="match status" value="1"/>
</dbReference>
<dbReference type="Pfam" id="PF00899">
    <property type="entry name" value="ThiF"/>
    <property type="match status" value="1"/>
</dbReference>
<dbReference type="Proteomes" id="UP000663937">
    <property type="component" value="Chromosome"/>
</dbReference>
<feature type="domain" description="THIF-type NAD/FAD binding fold" evidence="1">
    <location>
        <begin position="125"/>
        <end position="306"/>
    </location>
</feature>
<protein>
    <submittedName>
        <fullName evidence="2">ThiF family adenylyltransferase</fullName>
    </submittedName>
</protein>
<dbReference type="RefSeq" id="WP_227424334.1">
    <property type="nucleotide sequence ID" value="NZ_CP071868.1"/>
</dbReference>
<gene>
    <name evidence="2" type="ORF">J4E96_03055</name>
</gene>
<dbReference type="InterPro" id="IPR000594">
    <property type="entry name" value="ThiF_NAD_FAD-bd"/>
</dbReference>
<reference evidence="2" key="1">
    <citation type="submission" date="2021-03" db="EMBL/GenBank/DDBJ databases">
        <title>Pengzhenrongella sicca gen. nov., sp. nov., a new member of suborder Micrococcineae isolated from High-Arctic tundra soil.</title>
        <authorList>
            <person name="Peng F."/>
        </authorList>
    </citation>
    <scope>NUCLEOTIDE SEQUENCE</scope>
    <source>
        <strain evidence="2">LRZ-2</strain>
    </source>
</reference>
<dbReference type="EMBL" id="CP071868">
    <property type="protein sequence ID" value="QTE30019.1"/>
    <property type="molecule type" value="Genomic_DNA"/>
</dbReference>
<evidence type="ECO:0000259" key="1">
    <source>
        <dbReference type="Pfam" id="PF00899"/>
    </source>
</evidence>